<evidence type="ECO:0000256" key="6">
    <source>
        <dbReference type="ARBA" id="ARBA00022801"/>
    </source>
</evidence>
<protein>
    <recommendedName>
        <fullName evidence="2">cyclic-guanylate-specific phosphodiesterase</fullName>
        <ecNumber evidence="2">3.1.4.52</ecNumber>
    </recommendedName>
</protein>
<evidence type="ECO:0000256" key="5">
    <source>
        <dbReference type="ARBA" id="ARBA00022692"/>
    </source>
</evidence>
<feature type="transmembrane region" description="Helical" evidence="10">
    <location>
        <begin position="238"/>
        <end position="261"/>
    </location>
</feature>
<evidence type="ECO:0000259" key="11">
    <source>
        <dbReference type="PROSITE" id="PS50883"/>
    </source>
</evidence>
<comment type="catalytic activity">
    <reaction evidence="9">
        <text>3',3'-c-di-GMP + H2O = 5'-phosphoguanylyl(3'-&gt;5')guanosine + H(+)</text>
        <dbReference type="Rhea" id="RHEA:24902"/>
        <dbReference type="ChEBI" id="CHEBI:15377"/>
        <dbReference type="ChEBI" id="CHEBI:15378"/>
        <dbReference type="ChEBI" id="CHEBI:58754"/>
        <dbReference type="ChEBI" id="CHEBI:58805"/>
        <dbReference type="EC" id="3.1.4.52"/>
    </reaction>
</comment>
<evidence type="ECO:0000256" key="1">
    <source>
        <dbReference type="ARBA" id="ARBA00004651"/>
    </source>
</evidence>
<dbReference type="Gene3D" id="3.20.20.450">
    <property type="entry name" value="EAL domain"/>
    <property type="match status" value="1"/>
</dbReference>
<dbReference type="SMART" id="SM00052">
    <property type="entry name" value="EAL"/>
    <property type="match status" value="1"/>
</dbReference>
<dbReference type="Pfam" id="PF12792">
    <property type="entry name" value="CSS-motif"/>
    <property type="match status" value="1"/>
</dbReference>
<dbReference type="PROSITE" id="PS50883">
    <property type="entry name" value="EAL"/>
    <property type="match status" value="1"/>
</dbReference>
<name>A0ABV7WPA3_9GAMM</name>
<evidence type="ECO:0000256" key="10">
    <source>
        <dbReference type="SAM" id="Phobius"/>
    </source>
</evidence>
<evidence type="ECO:0000256" key="3">
    <source>
        <dbReference type="ARBA" id="ARBA00022475"/>
    </source>
</evidence>
<evidence type="ECO:0000256" key="2">
    <source>
        <dbReference type="ARBA" id="ARBA00012282"/>
    </source>
</evidence>
<dbReference type="PANTHER" id="PTHR33121">
    <property type="entry name" value="CYCLIC DI-GMP PHOSPHODIESTERASE PDEF"/>
    <property type="match status" value="1"/>
</dbReference>
<dbReference type="PANTHER" id="PTHR33121:SF79">
    <property type="entry name" value="CYCLIC DI-GMP PHOSPHODIESTERASE PDED-RELATED"/>
    <property type="match status" value="1"/>
</dbReference>
<dbReference type="InterPro" id="IPR035919">
    <property type="entry name" value="EAL_sf"/>
</dbReference>
<dbReference type="Proteomes" id="UP001595710">
    <property type="component" value="Unassembled WGS sequence"/>
</dbReference>
<evidence type="ECO:0000313" key="12">
    <source>
        <dbReference type="EMBL" id="MFC3700892.1"/>
    </source>
</evidence>
<dbReference type="EMBL" id="JBHRYN010000007">
    <property type="protein sequence ID" value="MFC3700892.1"/>
    <property type="molecule type" value="Genomic_DNA"/>
</dbReference>
<keyword evidence="3" id="KW-1003">Cell membrane</keyword>
<dbReference type="Pfam" id="PF00563">
    <property type="entry name" value="EAL"/>
    <property type="match status" value="1"/>
</dbReference>
<organism evidence="12 13">
    <name type="scientific">Reinekea marina</name>
    <dbReference type="NCBI Taxonomy" id="1310421"/>
    <lineage>
        <taxon>Bacteria</taxon>
        <taxon>Pseudomonadati</taxon>
        <taxon>Pseudomonadota</taxon>
        <taxon>Gammaproteobacteria</taxon>
        <taxon>Oceanospirillales</taxon>
        <taxon>Saccharospirillaceae</taxon>
        <taxon>Reinekea</taxon>
    </lineage>
</organism>
<keyword evidence="13" id="KW-1185">Reference proteome</keyword>
<keyword evidence="7 10" id="KW-1133">Transmembrane helix</keyword>
<evidence type="ECO:0000256" key="7">
    <source>
        <dbReference type="ARBA" id="ARBA00022989"/>
    </source>
</evidence>
<accession>A0ABV7WPA3</accession>
<feature type="domain" description="EAL" evidence="11">
    <location>
        <begin position="264"/>
        <end position="513"/>
    </location>
</feature>
<evidence type="ECO:0000256" key="9">
    <source>
        <dbReference type="ARBA" id="ARBA00034290"/>
    </source>
</evidence>
<keyword evidence="8 10" id="KW-0472">Membrane</keyword>
<comment type="caution">
    <text evidence="12">The sequence shown here is derived from an EMBL/GenBank/DDBJ whole genome shotgun (WGS) entry which is preliminary data.</text>
</comment>
<dbReference type="InterPro" id="IPR050706">
    <property type="entry name" value="Cyclic-di-GMP_PDE-like"/>
</dbReference>
<keyword evidence="5 10" id="KW-0812">Transmembrane</keyword>
<keyword evidence="6" id="KW-0378">Hydrolase</keyword>
<dbReference type="InterPro" id="IPR001633">
    <property type="entry name" value="EAL_dom"/>
</dbReference>
<dbReference type="EC" id="3.1.4.52" evidence="2"/>
<proteinExistence type="predicted"/>
<reference evidence="13" key="1">
    <citation type="journal article" date="2019" name="Int. J. Syst. Evol. Microbiol.">
        <title>The Global Catalogue of Microorganisms (GCM) 10K type strain sequencing project: providing services to taxonomists for standard genome sequencing and annotation.</title>
        <authorList>
            <consortium name="The Broad Institute Genomics Platform"/>
            <consortium name="The Broad Institute Genome Sequencing Center for Infectious Disease"/>
            <person name="Wu L."/>
            <person name="Ma J."/>
        </authorList>
    </citation>
    <scope>NUCLEOTIDE SEQUENCE [LARGE SCALE GENOMIC DNA]</scope>
    <source>
        <strain evidence="13">CECT 8288</strain>
    </source>
</reference>
<dbReference type="RefSeq" id="WP_290280406.1">
    <property type="nucleotide sequence ID" value="NZ_JAUFQI010000001.1"/>
</dbReference>
<keyword evidence="4" id="KW-0973">c-di-GMP</keyword>
<gene>
    <name evidence="12" type="ORF">ACFOND_04495</name>
</gene>
<sequence length="517" mass="58610">MSFNYSNWMRSSANLATISVLLLGTLLAFGGMLWDFKRTHTEYAAEIFKEIAATAIEIEITLNNLNSNGFNDCSPKTLLAMRQALFVAASIKDIGYLKNFELVCTTGIGVLDNPYPSSLPSFVTEKGFEIWVDQPLVMFDKKYNALIAKKGDFNAVYDLAVLAAIAPKDFRWQLIYHGNNRPNHLAGEEGLYQNKHGLKGFDFSLITQYSEHCIPQSSNYCVALTSNYQTFFSIYSKLMLISFFLILIVSFRVHTFVLLAYKKFYSTRAIVTRAIRKDQFFSLYQPIVDLNSGEIIGCEALARFKDRRMAIYPDQFIPVVRELELSWLFTEQIIKKALLDLGAQSELPANFKINFNLFPSDISSGRIQKVIDIHEVKNSRFNIEFEITEDEKLEESEAISQLAWLKDQGFTIAVDDFGTGYSSLNQVKSMHCNVLKIDRSFVMDMEEGSIKSSLIPHIIKIANDLNLKVVAEGIENVMQENELRELGVEFGQGWGFGKPMTAKDLAELCKTKHNVND</sequence>
<dbReference type="SUPFAM" id="SSF141868">
    <property type="entry name" value="EAL domain-like"/>
    <property type="match status" value="1"/>
</dbReference>
<evidence type="ECO:0000313" key="13">
    <source>
        <dbReference type="Proteomes" id="UP001595710"/>
    </source>
</evidence>
<dbReference type="CDD" id="cd01948">
    <property type="entry name" value="EAL"/>
    <property type="match status" value="1"/>
</dbReference>
<comment type="subcellular location">
    <subcellularLocation>
        <location evidence="1">Cell membrane</location>
        <topology evidence="1">Multi-pass membrane protein</topology>
    </subcellularLocation>
</comment>
<dbReference type="InterPro" id="IPR024744">
    <property type="entry name" value="CSS-motif_dom"/>
</dbReference>
<evidence type="ECO:0000256" key="8">
    <source>
        <dbReference type="ARBA" id="ARBA00023136"/>
    </source>
</evidence>
<evidence type="ECO:0000256" key="4">
    <source>
        <dbReference type="ARBA" id="ARBA00022636"/>
    </source>
</evidence>